<reference evidence="1 2" key="1">
    <citation type="submission" date="2018-08" db="EMBL/GenBank/DDBJ databases">
        <title>Bacillus phenotypic plasticity.</title>
        <authorList>
            <person name="Hurtado E."/>
        </authorList>
    </citation>
    <scope>NUCLEOTIDE SEQUENCE [LARGE SCALE GENOMIC DNA]</scope>
    <source>
        <strain evidence="1 2">427</strain>
    </source>
</reference>
<sequence length="125" mass="14633">MAEPLKITLRIDGEDKEFYQEFVLMKYKRKALEIEKDARKPEADPLDIEARQLNLIHEVFGKQFSKKHLEEGLNVIGLRDVLYDIIGVGLLGYPTREELEKKNEEDDLGKLVEKLMKEQMENQQS</sequence>
<comment type="caution">
    <text evidence="1">The sequence shown here is derived from an EMBL/GenBank/DDBJ whole genome shotgun (WGS) entry which is preliminary data.</text>
</comment>
<dbReference type="Pfam" id="PF23857">
    <property type="entry name" value="Phage_TAC_19"/>
    <property type="match status" value="1"/>
</dbReference>
<protein>
    <submittedName>
        <fullName evidence="1">Uncharacterized protein</fullName>
    </submittedName>
</protein>
<dbReference type="Proteomes" id="UP000324326">
    <property type="component" value="Unassembled WGS sequence"/>
</dbReference>
<accession>A0A5M8RJJ1</accession>
<gene>
    <name evidence="1" type="ORF">DX927_20155</name>
</gene>
<dbReference type="InterPro" id="IPR057006">
    <property type="entry name" value="Phage_TAC_19"/>
</dbReference>
<dbReference type="RefSeq" id="WP_148958314.1">
    <property type="nucleotide sequence ID" value="NZ_QSND01000005.1"/>
</dbReference>
<proteinExistence type="predicted"/>
<name>A0A5M8RJJ1_9BACI</name>
<organism evidence="1 2">
    <name type="scientific">Bacillus swezeyi</name>
    <dbReference type="NCBI Taxonomy" id="1925020"/>
    <lineage>
        <taxon>Bacteria</taxon>
        <taxon>Bacillati</taxon>
        <taxon>Bacillota</taxon>
        <taxon>Bacilli</taxon>
        <taxon>Bacillales</taxon>
        <taxon>Bacillaceae</taxon>
        <taxon>Bacillus</taxon>
    </lineage>
</organism>
<evidence type="ECO:0000313" key="1">
    <source>
        <dbReference type="EMBL" id="KAA6447590.1"/>
    </source>
</evidence>
<dbReference type="EMBL" id="QSND01000005">
    <property type="protein sequence ID" value="KAA6447590.1"/>
    <property type="molecule type" value="Genomic_DNA"/>
</dbReference>
<evidence type="ECO:0000313" key="2">
    <source>
        <dbReference type="Proteomes" id="UP000324326"/>
    </source>
</evidence>
<dbReference type="NCBIfam" id="NF047360">
    <property type="entry name" value="tail_chap_PVL"/>
    <property type="match status" value="1"/>
</dbReference>
<dbReference type="AlphaFoldDB" id="A0A5M8RJJ1"/>